<dbReference type="PRINTS" id="PR00080">
    <property type="entry name" value="SDRFAMILY"/>
</dbReference>
<dbReference type="PROSITE" id="PS00061">
    <property type="entry name" value="ADH_SHORT"/>
    <property type="match status" value="1"/>
</dbReference>
<feature type="compositionally biased region" description="Basic and acidic residues" evidence="3">
    <location>
        <begin position="320"/>
        <end position="338"/>
    </location>
</feature>
<reference evidence="5" key="1">
    <citation type="submission" date="2014-03" db="EMBL/GenBank/DDBJ databases">
        <authorList>
            <person name="Aksoy S."/>
            <person name="Warren W."/>
            <person name="Wilson R.K."/>
        </authorList>
    </citation>
    <scope>NUCLEOTIDE SEQUENCE [LARGE SCALE GENOMIC DNA]</scope>
    <source>
        <strain evidence="5">IAEA</strain>
    </source>
</reference>
<dbReference type="PRINTS" id="PR00081">
    <property type="entry name" value="GDHRDH"/>
</dbReference>
<evidence type="ECO:0000256" key="1">
    <source>
        <dbReference type="ARBA" id="ARBA00023002"/>
    </source>
</evidence>
<dbReference type="InterPro" id="IPR020904">
    <property type="entry name" value="Sc_DH/Rdtase_CS"/>
</dbReference>
<keyword evidence="1" id="KW-0560">Oxidoreductase</keyword>
<accession>A0A1A9W6I3</accession>
<evidence type="ECO:0000256" key="2">
    <source>
        <dbReference type="RuleBase" id="RU000363"/>
    </source>
</evidence>
<name>A0A1A9W6I3_9MUSC</name>
<dbReference type="Gene3D" id="3.40.50.720">
    <property type="entry name" value="NAD(P)-binding Rossmann-like Domain"/>
    <property type="match status" value="1"/>
</dbReference>
<dbReference type="InterPro" id="IPR002347">
    <property type="entry name" value="SDR_fam"/>
</dbReference>
<dbReference type="GO" id="GO:0008202">
    <property type="term" value="P:steroid metabolic process"/>
    <property type="evidence" value="ECO:0007669"/>
    <property type="project" value="TreeGrafter"/>
</dbReference>
<evidence type="ECO:0000313" key="5">
    <source>
        <dbReference type="Proteomes" id="UP000091820"/>
    </source>
</evidence>
<sequence>MLRSTCARIFNWGGKQLNVSPSNIILITGCDSGLGYALSVFCHSLNMTVISACHNIKSNGARALQNLNDSKRIITIELDLLKPDTIRNAQHKLKELIDNNPDYKLTALVNNAGTMCFGEYEWQTWKQIEMQINVNLLGTLRLTKELLPIVRQHHSRIINITSHCSLMALPSLSPYAASKAGLKFWNDALRIEMQKYGVEVINFVPGSFVMSSNIAARQQDQAKEMAANFSIEQHKFYDDYFRRFNEHLKIISGFKPPNQMQDEELLKKFEHALTNSQPKSLYIHEPLRYKIYRLLSQWCPPVIMDFLIVKFVNMPTYHQPSEEERQPVKTKSLKVDGS</sequence>
<comment type="similarity">
    <text evidence="2">Belongs to the short-chain dehydrogenases/reductases (SDR) family.</text>
</comment>
<dbReference type="EnsemblMetazoa" id="GBRI008031-RA">
    <property type="protein sequence ID" value="GBRI008031-PA"/>
    <property type="gene ID" value="GBRI008031"/>
</dbReference>
<dbReference type="Pfam" id="PF00106">
    <property type="entry name" value="adh_short"/>
    <property type="match status" value="1"/>
</dbReference>
<keyword evidence="5" id="KW-1185">Reference proteome</keyword>
<dbReference type="PANTHER" id="PTHR43313:SF36">
    <property type="entry name" value="D-BETA-HYDROXYBUTYRATE DEHYDROGENASE, MITOCHONDRIAL"/>
    <property type="match status" value="1"/>
</dbReference>
<dbReference type="PROSITE" id="PS51257">
    <property type="entry name" value="PROKAR_LIPOPROTEIN"/>
    <property type="match status" value="1"/>
</dbReference>
<organism evidence="4 5">
    <name type="scientific">Glossina brevipalpis</name>
    <dbReference type="NCBI Taxonomy" id="37001"/>
    <lineage>
        <taxon>Eukaryota</taxon>
        <taxon>Metazoa</taxon>
        <taxon>Ecdysozoa</taxon>
        <taxon>Arthropoda</taxon>
        <taxon>Hexapoda</taxon>
        <taxon>Insecta</taxon>
        <taxon>Pterygota</taxon>
        <taxon>Neoptera</taxon>
        <taxon>Endopterygota</taxon>
        <taxon>Diptera</taxon>
        <taxon>Brachycera</taxon>
        <taxon>Muscomorpha</taxon>
        <taxon>Hippoboscoidea</taxon>
        <taxon>Glossinidae</taxon>
        <taxon>Glossina</taxon>
    </lineage>
</organism>
<dbReference type="PANTHER" id="PTHR43313">
    <property type="entry name" value="SHORT-CHAIN DEHYDROGENASE/REDUCTASE FAMILY 9C"/>
    <property type="match status" value="1"/>
</dbReference>
<evidence type="ECO:0000313" key="4">
    <source>
        <dbReference type="EnsemblMetazoa" id="GBRI008031-PA"/>
    </source>
</evidence>
<dbReference type="GO" id="GO:0016491">
    <property type="term" value="F:oxidoreductase activity"/>
    <property type="evidence" value="ECO:0007669"/>
    <property type="project" value="UniProtKB-KW"/>
</dbReference>
<dbReference type="VEuPathDB" id="VectorBase:GBRI008031"/>
<protein>
    <submittedName>
        <fullName evidence="4">Uncharacterized protein</fullName>
    </submittedName>
</protein>
<evidence type="ECO:0000256" key="3">
    <source>
        <dbReference type="SAM" id="MobiDB-lite"/>
    </source>
</evidence>
<dbReference type="InterPro" id="IPR036291">
    <property type="entry name" value="NAD(P)-bd_dom_sf"/>
</dbReference>
<dbReference type="AlphaFoldDB" id="A0A1A9W6I3"/>
<proteinExistence type="inferred from homology"/>
<reference evidence="4" key="2">
    <citation type="submission" date="2020-05" db="UniProtKB">
        <authorList>
            <consortium name="EnsemblMetazoa"/>
        </authorList>
    </citation>
    <scope>IDENTIFICATION</scope>
    <source>
        <strain evidence="4">IAEA</strain>
    </source>
</reference>
<dbReference type="Proteomes" id="UP000091820">
    <property type="component" value="Unassembled WGS sequence"/>
</dbReference>
<dbReference type="SUPFAM" id="SSF51735">
    <property type="entry name" value="NAD(P)-binding Rossmann-fold domains"/>
    <property type="match status" value="1"/>
</dbReference>
<feature type="region of interest" description="Disordered" evidence="3">
    <location>
        <begin position="319"/>
        <end position="338"/>
    </location>
</feature>
<dbReference type="STRING" id="37001.A0A1A9W6I3"/>